<dbReference type="Proteomes" id="UP000593579">
    <property type="component" value="Unassembled WGS sequence"/>
</dbReference>
<evidence type="ECO:0000313" key="2">
    <source>
        <dbReference type="EMBL" id="MBA0738756.1"/>
    </source>
</evidence>
<dbReference type="EMBL" id="JABEZY010000005">
    <property type="protein sequence ID" value="MBA0738756.1"/>
    <property type="molecule type" value="Genomic_DNA"/>
</dbReference>
<organism evidence="2 3">
    <name type="scientific">Gossypium gossypioides</name>
    <name type="common">Mexican cotton</name>
    <name type="synonym">Selera gossypioides</name>
    <dbReference type="NCBI Taxonomy" id="34282"/>
    <lineage>
        <taxon>Eukaryota</taxon>
        <taxon>Viridiplantae</taxon>
        <taxon>Streptophyta</taxon>
        <taxon>Embryophyta</taxon>
        <taxon>Tracheophyta</taxon>
        <taxon>Spermatophyta</taxon>
        <taxon>Magnoliopsida</taxon>
        <taxon>eudicotyledons</taxon>
        <taxon>Gunneridae</taxon>
        <taxon>Pentapetalae</taxon>
        <taxon>rosids</taxon>
        <taxon>malvids</taxon>
        <taxon>Malvales</taxon>
        <taxon>Malvaceae</taxon>
        <taxon>Malvoideae</taxon>
        <taxon>Gossypium</taxon>
    </lineage>
</organism>
<feature type="compositionally biased region" description="Polar residues" evidence="1">
    <location>
        <begin position="1"/>
        <end position="18"/>
    </location>
</feature>
<reference evidence="2 3" key="1">
    <citation type="journal article" date="2019" name="Genome Biol. Evol.">
        <title>Insights into the evolution of the New World diploid cottons (Gossypium, subgenus Houzingenia) based on genome sequencing.</title>
        <authorList>
            <person name="Grover C.E."/>
            <person name="Arick M.A. 2nd"/>
            <person name="Thrash A."/>
            <person name="Conover J.L."/>
            <person name="Sanders W.S."/>
            <person name="Peterson D.G."/>
            <person name="Frelichowski J.E."/>
            <person name="Scheffler J.A."/>
            <person name="Scheffler B.E."/>
            <person name="Wendel J.F."/>
        </authorList>
    </citation>
    <scope>NUCLEOTIDE SEQUENCE [LARGE SCALE GENOMIC DNA]</scope>
    <source>
        <strain evidence="2">5</strain>
        <tissue evidence="2">Leaf</tissue>
    </source>
</reference>
<dbReference type="Pfam" id="PF07816">
    <property type="entry name" value="DUF1645"/>
    <property type="match status" value="1"/>
</dbReference>
<feature type="region of interest" description="Disordered" evidence="1">
    <location>
        <begin position="152"/>
        <end position="188"/>
    </location>
</feature>
<dbReference type="PANTHER" id="PTHR33095:SF114">
    <property type="entry name" value="DUF1645 FAMILY PROTEIN"/>
    <property type="match status" value="1"/>
</dbReference>
<feature type="compositionally biased region" description="Acidic residues" evidence="1">
    <location>
        <begin position="53"/>
        <end position="88"/>
    </location>
</feature>
<feature type="compositionally biased region" description="Basic and acidic residues" evidence="1">
    <location>
        <begin position="227"/>
        <end position="248"/>
    </location>
</feature>
<feature type="compositionally biased region" description="Basic and acidic residues" evidence="1">
    <location>
        <begin position="23"/>
        <end position="37"/>
    </location>
</feature>
<comment type="caution">
    <text evidence="2">The sequence shown here is derived from an EMBL/GenBank/DDBJ whole genome shotgun (WGS) entry which is preliminary data.</text>
</comment>
<evidence type="ECO:0000256" key="1">
    <source>
        <dbReference type="SAM" id="MobiDB-lite"/>
    </source>
</evidence>
<dbReference type="OrthoDB" id="1933664at2759"/>
<feature type="non-terminal residue" evidence="2">
    <location>
        <position position="289"/>
    </location>
</feature>
<name>A0A7J9BRF7_GOSGO</name>
<keyword evidence="3" id="KW-1185">Reference proteome</keyword>
<evidence type="ECO:0000313" key="3">
    <source>
        <dbReference type="Proteomes" id="UP000593579"/>
    </source>
</evidence>
<dbReference type="PANTHER" id="PTHR33095">
    <property type="entry name" value="OS07G0619500 PROTEIN"/>
    <property type="match status" value="1"/>
</dbReference>
<sequence>MQVMTSSLPLSPNFTDFSPTGKFSHDFGVKLQLKADEEPNMEQEETLNNQPGMEDDNEDEEEVEVEVEEQNEEEEDEEEEEEEEEEEFSFVCLNPDGSPISADDLFQDGQIRPIFPLFNQDLLYAAADDAFVSKSGEGDMAQRAPVRKLFLEDSPDATSSEPAGPYCEWRGGRTVTEASPESCRKSNSTGFSKLWRFRDLKLRCSSDGKDAFVFLSHHSSSSSSSVKTEKKNEKEEKKDKVKVSEEKPKVKKTQKSIKTASLSAHEKLYVKNRAQKQGDKRRSYLPYRQ</sequence>
<feature type="region of interest" description="Disordered" evidence="1">
    <location>
        <begin position="217"/>
        <end position="289"/>
    </location>
</feature>
<protein>
    <submittedName>
        <fullName evidence="2">Uncharacterized protein</fullName>
    </submittedName>
</protein>
<dbReference type="InterPro" id="IPR012442">
    <property type="entry name" value="DUF1645_plant"/>
</dbReference>
<dbReference type="AlphaFoldDB" id="A0A7J9BRF7"/>
<accession>A0A7J9BRF7</accession>
<gene>
    <name evidence="2" type="ORF">Gogos_012081</name>
</gene>
<proteinExistence type="predicted"/>
<feature type="region of interest" description="Disordered" evidence="1">
    <location>
        <begin position="1"/>
        <end position="94"/>
    </location>
</feature>